<gene>
    <name evidence="2" type="ORF">EHS24_007232</name>
</gene>
<dbReference type="RefSeq" id="XP_028477496.1">
    <property type="nucleotide sequence ID" value="XM_028622604.1"/>
</dbReference>
<name>A0A427XXE5_9TREE</name>
<proteinExistence type="predicted"/>
<accession>A0A427XXE5</accession>
<sequence length="352" mass="38371">MSSGNHAQAFLANGLPPALASPLHPWSPPVSQSMSEMALDNGPVPSTTAHALVVSPAVNRRPRRILSSEDIDNDLVFPTAWVALDQLARQDLTPSPIEEAPSTLAPEHIVPSIGPISKAPNSQASGLSQSVIPMNISRQIQEYVKSHLSDVVGDDDDDDLEIVTGEFEEDDEHERLEGENDLDAAFDIIMEAYEEDEDVERPVTPLSDNSPNTPPLGPASVPRPAAAHPTSPSPDTESPSDVKVIMVGPDGELPRTGARDQAAVNRRIVRQTRLQHRRGGYDREEVDEMAEAIYVDDGNKASCNGLLAAMRKEDIVTPRRFVGWPSRRPDAHSRRAHDWSRKGEACHPRGPH</sequence>
<dbReference type="EMBL" id="RSCE01000004">
    <property type="protein sequence ID" value="RSH83544.1"/>
    <property type="molecule type" value="Genomic_DNA"/>
</dbReference>
<evidence type="ECO:0000313" key="3">
    <source>
        <dbReference type="Proteomes" id="UP000279236"/>
    </source>
</evidence>
<reference evidence="2 3" key="1">
    <citation type="submission" date="2018-11" db="EMBL/GenBank/DDBJ databases">
        <title>Genome sequence of Apiotrichum porosum DSM 27194.</title>
        <authorList>
            <person name="Aliyu H."/>
            <person name="Gorte O."/>
            <person name="Ochsenreither K."/>
        </authorList>
    </citation>
    <scope>NUCLEOTIDE SEQUENCE [LARGE SCALE GENOMIC DNA]</scope>
    <source>
        <strain evidence="2 3">DSM 27194</strain>
    </source>
</reference>
<evidence type="ECO:0000313" key="2">
    <source>
        <dbReference type="EMBL" id="RSH83544.1"/>
    </source>
</evidence>
<comment type="caution">
    <text evidence="2">The sequence shown here is derived from an EMBL/GenBank/DDBJ whole genome shotgun (WGS) entry which is preliminary data.</text>
</comment>
<protein>
    <submittedName>
        <fullName evidence="2">Uncharacterized protein</fullName>
    </submittedName>
</protein>
<feature type="compositionally biased region" description="Basic and acidic residues" evidence="1">
    <location>
        <begin position="327"/>
        <end position="352"/>
    </location>
</feature>
<dbReference type="AlphaFoldDB" id="A0A427XXE5"/>
<feature type="region of interest" description="Disordered" evidence="1">
    <location>
        <begin position="196"/>
        <end position="243"/>
    </location>
</feature>
<dbReference type="Proteomes" id="UP000279236">
    <property type="component" value="Unassembled WGS sequence"/>
</dbReference>
<dbReference type="GeneID" id="39591775"/>
<feature type="region of interest" description="Disordered" evidence="1">
    <location>
        <begin position="322"/>
        <end position="352"/>
    </location>
</feature>
<keyword evidence="3" id="KW-1185">Reference proteome</keyword>
<organism evidence="2 3">
    <name type="scientific">Apiotrichum porosum</name>
    <dbReference type="NCBI Taxonomy" id="105984"/>
    <lineage>
        <taxon>Eukaryota</taxon>
        <taxon>Fungi</taxon>
        <taxon>Dikarya</taxon>
        <taxon>Basidiomycota</taxon>
        <taxon>Agaricomycotina</taxon>
        <taxon>Tremellomycetes</taxon>
        <taxon>Trichosporonales</taxon>
        <taxon>Trichosporonaceae</taxon>
        <taxon>Apiotrichum</taxon>
    </lineage>
</organism>
<evidence type="ECO:0000256" key="1">
    <source>
        <dbReference type="SAM" id="MobiDB-lite"/>
    </source>
</evidence>
<feature type="compositionally biased region" description="Low complexity" evidence="1">
    <location>
        <begin position="229"/>
        <end position="241"/>
    </location>
</feature>